<keyword evidence="6" id="KW-1185">Reference proteome</keyword>
<dbReference type="OrthoDB" id="11236at2157"/>
<dbReference type="PANTHER" id="PTHR17920:SF3">
    <property type="entry name" value="TRANSMEMBRANE AND COILED-COIL DOMAIN-CONTAINING PROTEIN 4"/>
    <property type="match status" value="1"/>
</dbReference>
<dbReference type="Proteomes" id="UP000466535">
    <property type="component" value="Unassembled WGS sequence"/>
</dbReference>
<evidence type="ECO:0000313" key="5">
    <source>
        <dbReference type="EMBL" id="MXR52066.1"/>
    </source>
</evidence>
<dbReference type="PANTHER" id="PTHR17920">
    <property type="entry name" value="TRANSMEMBRANE AND COILED-COIL DOMAIN-CONTAINING PROTEIN 4 TMCO4"/>
    <property type="match status" value="1"/>
</dbReference>
<dbReference type="Pfam" id="PF05277">
    <property type="entry name" value="DUF726"/>
    <property type="match status" value="1"/>
</dbReference>
<dbReference type="AlphaFoldDB" id="A0A6B0T781"/>
<sequence length="297" mass="32583">MTDRGSDRRPRSSARARLREWWARVRERAAGTGARLQSRFLPALEAQLTDWPTELDRRIDLTAEPAVETDDVPGEGELVVYVHGFLGQGRLDIARMSGAHQAAALQEALRLEFESRDREPPVVAAAMWDSSTTWTRAKGRSVRAGEQLADWLDGQTQPIHLVGHSLGSRVALEALRNDPGDCLESVALLGAAVDPDSVCHRYRPAIESVDGPVYSYHSENDTLVCRLYRVGELSAGLGCRGSDCRGGLLRSSGRLPSNYTDVDVTDQVLRHLDYYKPAEHTAGGNCVGELVDNQLLG</sequence>
<accession>A0A6B0T781</accession>
<comment type="caution">
    <text evidence="5">The sequence shown here is derived from an EMBL/GenBank/DDBJ whole genome shotgun (WGS) entry which is preliminary data.</text>
</comment>
<keyword evidence="2" id="KW-0812">Transmembrane</keyword>
<comment type="subcellular location">
    <subcellularLocation>
        <location evidence="1">Membrane</location>
        <topology evidence="1">Multi-pass membrane protein</topology>
    </subcellularLocation>
</comment>
<proteinExistence type="predicted"/>
<dbReference type="GO" id="GO:0016020">
    <property type="term" value="C:membrane"/>
    <property type="evidence" value="ECO:0007669"/>
    <property type="project" value="UniProtKB-SubCell"/>
</dbReference>
<evidence type="ECO:0000256" key="2">
    <source>
        <dbReference type="ARBA" id="ARBA00022692"/>
    </source>
</evidence>
<keyword evidence="4" id="KW-0472">Membrane</keyword>
<dbReference type="InterPro" id="IPR007941">
    <property type="entry name" value="DUF726"/>
</dbReference>
<gene>
    <name evidence="5" type="ORF">GRX03_10705</name>
</gene>
<name>A0A6B0T781_9EURY</name>
<evidence type="ECO:0000256" key="4">
    <source>
        <dbReference type="ARBA" id="ARBA00023136"/>
    </source>
</evidence>
<reference evidence="5 6" key="1">
    <citation type="submission" date="2019-12" db="EMBL/GenBank/DDBJ databases">
        <title>Isolation and characterization of three novel carbon monoxide-oxidizing members of Halobacteria from salione crusts and soils.</title>
        <authorList>
            <person name="Myers M.R."/>
            <person name="King G.M."/>
        </authorList>
    </citation>
    <scope>NUCLEOTIDE SEQUENCE [LARGE SCALE GENOMIC DNA]</scope>
    <source>
        <strain evidence="5 6">WSH3</strain>
    </source>
</reference>
<dbReference type="SUPFAM" id="SSF53474">
    <property type="entry name" value="alpha/beta-Hydrolases"/>
    <property type="match status" value="1"/>
</dbReference>
<dbReference type="InterPro" id="IPR029058">
    <property type="entry name" value="AB_hydrolase_fold"/>
</dbReference>
<evidence type="ECO:0000313" key="6">
    <source>
        <dbReference type="Proteomes" id="UP000466535"/>
    </source>
</evidence>
<evidence type="ECO:0000256" key="3">
    <source>
        <dbReference type="ARBA" id="ARBA00022989"/>
    </source>
</evidence>
<evidence type="ECO:0000256" key="1">
    <source>
        <dbReference type="ARBA" id="ARBA00004141"/>
    </source>
</evidence>
<protein>
    <submittedName>
        <fullName evidence="5">DUF726 domain-containing protein</fullName>
    </submittedName>
</protein>
<dbReference type="EMBL" id="WUUT01000004">
    <property type="protein sequence ID" value="MXR52066.1"/>
    <property type="molecule type" value="Genomic_DNA"/>
</dbReference>
<dbReference type="RefSeq" id="WP_159764211.1">
    <property type="nucleotide sequence ID" value="NZ_WUUT01000004.1"/>
</dbReference>
<organism evidence="5 6">
    <name type="scientific">Halovenus carboxidivorans</name>
    <dbReference type="NCBI Taxonomy" id="2692199"/>
    <lineage>
        <taxon>Archaea</taxon>
        <taxon>Methanobacteriati</taxon>
        <taxon>Methanobacteriota</taxon>
        <taxon>Stenosarchaea group</taxon>
        <taxon>Halobacteria</taxon>
        <taxon>Halobacteriales</taxon>
        <taxon>Haloarculaceae</taxon>
        <taxon>Halovenus</taxon>
    </lineage>
</organism>
<keyword evidence="3" id="KW-1133">Transmembrane helix</keyword>
<dbReference type="Gene3D" id="3.40.50.1820">
    <property type="entry name" value="alpha/beta hydrolase"/>
    <property type="match status" value="1"/>
</dbReference>